<feature type="compositionally biased region" description="Low complexity" evidence="1">
    <location>
        <begin position="61"/>
        <end position="86"/>
    </location>
</feature>
<organism evidence="3 4">
    <name type="scientific">Yinghuangia aomiensis</name>
    <dbReference type="NCBI Taxonomy" id="676205"/>
    <lineage>
        <taxon>Bacteria</taxon>
        <taxon>Bacillati</taxon>
        <taxon>Actinomycetota</taxon>
        <taxon>Actinomycetes</taxon>
        <taxon>Kitasatosporales</taxon>
        <taxon>Streptomycetaceae</taxon>
        <taxon>Yinghuangia</taxon>
    </lineage>
</organism>
<dbReference type="SUPFAM" id="SSF50370">
    <property type="entry name" value="Ricin B-like lectins"/>
    <property type="match status" value="1"/>
</dbReference>
<dbReference type="InterPro" id="IPR000772">
    <property type="entry name" value="Ricin_B_lectin"/>
</dbReference>
<comment type="caution">
    <text evidence="3">The sequence shown here is derived from an EMBL/GenBank/DDBJ whole genome shotgun (WGS) entry which is preliminary data.</text>
</comment>
<evidence type="ECO:0000313" key="4">
    <source>
        <dbReference type="Proteomes" id="UP001500466"/>
    </source>
</evidence>
<sequence length="221" mass="21635">MLSRRIVIAALIATAVIGVLVGGITGVLGGGGGGKGASSAAATPSTSATSGPPASAPPSDVPTSAPASTSASATASPTPTATKPALTGGKVYTLTVGGKAMDVYGADRDDNAPIILFQPGAGKTNQQWMVQDAGGGFVYLVSRSSNMCLDIRGGKDAHAVQDDCGRDARQQWQPQARGGGVVFVNRQGGQALGAGPQVKGQPGLGLVAPASGLVFSAKPVG</sequence>
<proteinExistence type="predicted"/>
<evidence type="ECO:0000259" key="2">
    <source>
        <dbReference type="Pfam" id="PF14200"/>
    </source>
</evidence>
<evidence type="ECO:0000256" key="1">
    <source>
        <dbReference type="SAM" id="MobiDB-lite"/>
    </source>
</evidence>
<dbReference type="InterPro" id="IPR035992">
    <property type="entry name" value="Ricin_B-like_lectins"/>
</dbReference>
<dbReference type="Pfam" id="PF14200">
    <property type="entry name" value="RicinB_lectin_2"/>
    <property type="match status" value="1"/>
</dbReference>
<name>A0ABP9HZ13_9ACTN</name>
<gene>
    <name evidence="3" type="ORF">GCM10023205_60550</name>
</gene>
<protein>
    <recommendedName>
        <fullName evidence="2">Ricin B lectin domain-containing protein</fullName>
    </recommendedName>
</protein>
<dbReference type="Proteomes" id="UP001500466">
    <property type="component" value="Unassembled WGS sequence"/>
</dbReference>
<reference evidence="4" key="1">
    <citation type="journal article" date="2019" name="Int. J. Syst. Evol. Microbiol.">
        <title>The Global Catalogue of Microorganisms (GCM) 10K type strain sequencing project: providing services to taxonomists for standard genome sequencing and annotation.</title>
        <authorList>
            <consortium name="The Broad Institute Genomics Platform"/>
            <consortium name="The Broad Institute Genome Sequencing Center for Infectious Disease"/>
            <person name="Wu L."/>
            <person name="Ma J."/>
        </authorList>
    </citation>
    <scope>NUCLEOTIDE SEQUENCE [LARGE SCALE GENOMIC DNA]</scope>
    <source>
        <strain evidence="4">JCM 17986</strain>
    </source>
</reference>
<feature type="domain" description="Ricin B lectin" evidence="2">
    <location>
        <begin position="124"/>
        <end position="193"/>
    </location>
</feature>
<evidence type="ECO:0000313" key="3">
    <source>
        <dbReference type="EMBL" id="GAA4982845.1"/>
    </source>
</evidence>
<dbReference type="EMBL" id="BAABHS010000025">
    <property type="protein sequence ID" value="GAA4982845.1"/>
    <property type="molecule type" value="Genomic_DNA"/>
</dbReference>
<dbReference type="RefSeq" id="WP_345678914.1">
    <property type="nucleotide sequence ID" value="NZ_BAABHS010000025.1"/>
</dbReference>
<feature type="compositionally biased region" description="Low complexity" evidence="1">
    <location>
        <begin position="37"/>
        <end position="53"/>
    </location>
</feature>
<accession>A0ABP9HZ13</accession>
<dbReference type="Gene3D" id="2.80.10.50">
    <property type="match status" value="1"/>
</dbReference>
<dbReference type="PROSITE" id="PS50231">
    <property type="entry name" value="RICIN_B_LECTIN"/>
    <property type="match status" value="1"/>
</dbReference>
<dbReference type="CDD" id="cd00161">
    <property type="entry name" value="beta-trefoil_Ricin-like"/>
    <property type="match status" value="1"/>
</dbReference>
<keyword evidence="4" id="KW-1185">Reference proteome</keyword>
<feature type="region of interest" description="Disordered" evidence="1">
    <location>
        <begin position="33"/>
        <end position="86"/>
    </location>
</feature>